<evidence type="ECO:0000313" key="2">
    <source>
        <dbReference type="EMBL" id="MPC63285.1"/>
    </source>
</evidence>
<evidence type="ECO:0000256" key="1">
    <source>
        <dbReference type="SAM" id="MobiDB-lite"/>
    </source>
</evidence>
<dbReference type="AlphaFoldDB" id="A0A5B7H0W9"/>
<organism evidence="2 3">
    <name type="scientific">Portunus trituberculatus</name>
    <name type="common">Swimming crab</name>
    <name type="synonym">Neptunus trituberculatus</name>
    <dbReference type="NCBI Taxonomy" id="210409"/>
    <lineage>
        <taxon>Eukaryota</taxon>
        <taxon>Metazoa</taxon>
        <taxon>Ecdysozoa</taxon>
        <taxon>Arthropoda</taxon>
        <taxon>Crustacea</taxon>
        <taxon>Multicrustacea</taxon>
        <taxon>Malacostraca</taxon>
        <taxon>Eumalacostraca</taxon>
        <taxon>Eucarida</taxon>
        <taxon>Decapoda</taxon>
        <taxon>Pleocyemata</taxon>
        <taxon>Brachyura</taxon>
        <taxon>Eubrachyura</taxon>
        <taxon>Portunoidea</taxon>
        <taxon>Portunidae</taxon>
        <taxon>Portuninae</taxon>
        <taxon>Portunus</taxon>
    </lineage>
</organism>
<dbReference type="Proteomes" id="UP000324222">
    <property type="component" value="Unassembled WGS sequence"/>
</dbReference>
<gene>
    <name evidence="2" type="ORF">E2C01_057381</name>
</gene>
<evidence type="ECO:0000313" key="3">
    <source>
        <dbReference type="Proteomes" id="UP000324222"/>
    </source>
</evidence>
<keyword evidence="3" id="KW-1185">Reference proteome</keyword>
<feature type="region of interest" description="Disordered" evidence="1">
    <location>
        <begin position="40"/>
        <end position="70"/>
    </location>
</feature>
<protein>
    <submittedName>
        <fullName evidence="2">Uncharacterized protein</fullName>
    </submittedName>
</protein>
<accession>A0A5B7H0W9</accession>
<sequence length="70" mass="7666">MLLLLLQAPGQTGRTGRGSESETYKHVNYVKITNVPVTCDGEQTTPSRPWEEGTPVHFIHNGAMTPRATS</sequence>
<reference evidence="2 3" key="1">
    <citation type="submission" date="2019-05" db="EMBL/GenBank/DDBJ databases">
        <title>Another draft genome of Portunus trituberculatus and its Hox gene families provides insights of decapod evolution.</title>
        <authorList>
            <person name="Jeong J.-H."/>
            <person name="Song I."/>
            <person name="Kim S."/>
            <person name="Choi T."/>
            <person name="Kim D."/>
            <person name="Ryu S."/>
            <person name="Kim W."/>
        </authorList>
    </citation>
    <scope>NUCLEOTIDE SEQUENCE [LARGE SCALE GENOMIC DNA]</scope>
    <source>
        <tissue evidence="2">Muscle</tissue>
    </source>
</reference>
<name>A0A5B7H0W9_PORTR</name>
<comment type="caution">
    <text evidence="2">The sequence shown here is derived from an EMBL/GenBank/DDBJ whole genome shotgun (WGS) entry which is preliminary data.</text>
</comment>
<dbReference type="EMBL" id="VSRR010020620">
    <property type="protein sequence ID" value="MPC63285.1"/>
    <property type="molecule type" value="Genomic_DNA"/>
</dbReference>
<proteinExistence type="predicted"/>